<protein>
    <submittedName>
        <fullName evidence="1">Uncharacterized protein</fullName>
    </submittedName>
</protein>
<evidence type="ECO:0000313" key="1">
    <source>
        <dbReference type="EMBL" id="BAG41476.1"/>
    </source>
</evidence>
<sequence length="41" mass="4666">MQGFSIEKKPPHTALMSVTYWSAFMIDVLCVRDAASYGDWL</sequence>
<name>B2ZXQ1_9CAUD</name>
<organism evidence="1 2">
    <name type="scientific">Ralstonia phage phiRSL1</name>
    <dbReference type="NCBI Taxonomy" id="1980924"/>
    <lineage>
        <taxon>Viruses</taxon>
        <taxon>Duplodnaviria</taxon>
        <taxon>Heunggongvirae</taxon>
        <taxon>Uroviricota</taxon>
        <taxon>Caudoviricetes</taxon>
        <taxon>Mieseafarmvirus</taxon>
        <taxon>Mieseafarmvirus RSL1</taxon>
    </lineage>
</organism>
<dbReference type="Proteomes" id="UP000001034">
    <property type="component" value="Segment"/>
</dbReference>
<proteinExistence type="predicted"/>
<reference evidence="1 2" key="1">
    <citation type="journal article" date="2010" name="Virology">
        <title>A jumbo phage infecting the phytopathogen Ralstonia solanacearum defines a new lineage of the Myoviridae family.</title>
        <authorList>
            <person name="Yamada T."/>
            <person name="Satoh S."/>
            <person name="Ishikawa H."/>
            <person name="Fujiwara A."/>
            <person name="Kawasaki T."/>
            <person name="Fujie M."/>
            <person name="Ogata H."/>
        </authorList>
    </citation>
    <scope>NUCLEOTIDE SEQUENCE [LARGE SCALE GENOMIC DNA]</scope>
</reference>
<evidence type="ECO:0000313" key="2">
    <source>
        <dbReference type="Proteomes" id="UP000001034"/>
    </source>
</evidence>
<keyword evidence="2" id="KW-1185">Reference proteome</keyword>
<dbReference type="EMBL" id="AB366653">
    <property type="protein sequence ID" value="BAG41476.1"/>
    <property type="molecule type" value="Genomic_DNA"/>
</dbReference>
<dbReference type="GeneID" id="6369871"/>
<dbReference type="RefSeq" id="YP_001949906.1">
    <property type="nucleotide sequence ID" value="NC_010811.2"/>
</dbReference>
<dbReference type="KEGG" id="vg:6369871"/>
<accession>B2ZXQ1</accession>